<organism evidence="5 6">
    <name type="scientific">Algimonas arctica</name>
    <dbReference type="NCBI Taxonomy" id="1479486"/>
    <lineage>
        <taxon>Bacteria</taxon>
        <taxon>Pseudomonadati</taxon>
        <taxon>Pseudomonadota</taxon>
        <taxon>Alphaproteobacteria</taxon>
        <taxon>Maricaulales</taxon>
        <taxon>Robiginitomaculaceae</taxon>
        <taxon>Algimonas</taxon>
    </lineage>
</organism>
<dbReference type="InterPro" id="IPR011006">
    <property type="entry name" value="CheY-like_superfamily"/>
</dbReference>
<reference evidence="5" key="1">
    <citation type="journal article" date="2014" name="Int. J. Syst. Evol. Microbiol.">
        <title>Complete genome sequence of Corynebacterium casei LMG S-19264T (=DSM 44701T), isolated from a smear-ripened cheese.</title>
        <authorList>
            <consortium name="US DOE Joint Genome Institute (JGI-PGF)"/>
            <person name="Walter F."/>
            <person name="Albersmeier A."/>
            <person name="Kalinowski J."/>
            <person name="Ruckert C."/>
        </authorList>
    </citation>
    <scope>NUCLEOTIDE SEQUENCE</scope>
    <source>
        <strain evidence="5">KCTC 32513</strain>
    </source>
</reference>
<keyword evidence="1 2" id="KW-0597">Phosphoprotein</keyword>
<feature type="region of interest" description="Disordered" evidence="3">
    <location>
        <begin position="74"/>
        <end position="110"/>
    </location>
</feature>
<dbReference type="Gene3D" id="3.40.50.2300">
    <property type="match status" value="1"/>
</dbReference>
<feature type="modified residue" description="4-aspartylphosphate" evidence="2">
    <location>
        <position position="289"/>
    </location>
</feature>
<name>A0A8J3CPL0_9PROT</name>
<sequence length="366" mass="38652">MFGGSVEAWQGQVIQGWSAPQPGPQPYRFEIRTPSAEGYPEQVYDWLESCGADGNGFALARNVTAIVEAQVAAPAPAQSQPPQSYAAEAPQVETPQSAAPAPSPQPVPDIDLSSYVAAASAAPEVAPAPEPIVAAPPAAPFAAAPLAVAPEVEIVAAPPLSAPAAQPSATLLEVNPHDTYAQSAPERDFERRALPLENEDAVLGNNWRDAVIAKAIGGGSDESDYASADQGTATTDGAIRILLAEDNAINALLTRTLLEADGHSVDTVEDGVLAVEAMKTQDYDMIFMDMRMPNMDGLEATRKIRALSNVSKDLPIVALTANAFDDDRNACFDSGMNDFMTKPVSAEELSEMVVRWTTEREQRLAG</sequence>
<evidence type="ECO:0000313" key="6">
    <source>
        <dbReference type="Proteomes" id="UP000634004"/>
    </source>
</evidence>
<evidence type="ECO:0000256" key="2">
    <source>
        <dbReference type="PROSITE-ProRule" id="PRU00169"/>
    </source>
</evidence>
<dbReference type="InterPro" id="IPR001789">
    <property type="entry name" value="Sig_transdc_resp-reg_receiver"/>
</dbReference>
<feature type="domain" description="Response regulatory" evidence="4">
    <location>
        <begin position="240"/>
        <end position="357"/>
    </location>
</feature>
<dbReference type="PANTHER" id="PTHR45339:SF3">
    <property type="entry name" value="HISTIDINE KINASE"/>
    <property type="match status" value="1"/>
</dbReference>
<evidence type="ECO:0000256" key="3">
    <source>
        <dbReference type="SAM" id="MobiDB-lite"/>
    </source>
</evidence>
<dbReference type="PROSITE" id="PS50110">
    <property type="entry name" value="RESPONSE_REGULATORY"/>
    <property type="match status" value="1"/>
</dbReference>
<dbReference type="AlphaFoldDB" id="A0A8J3CPL0"/>
<dbReference type="Pfam" id="PF00072">
    <property type="entry name" value="Response_reg"/>
    <property type="match status" value="1"/>
</dbReference>
<evidence type="ECO:0000259" key="4">
    <source>
        <dbReference type="PROSITE" id="PS50110"/>
    </source>
</evidence>
<proteinExistence type="predicted"/>
<dbReference type="GO" id="GO:0000160">
    <property type="term" value="P:phosphorelay signal transduction system"/>
    <property type="evidence" value="ECO:0007669"/>
    <property type="project" value="InterPro"/>
</dbReference>
<feature type="compositionally biased region" description="Low complexity" evidence="3">
    <location>
        <begin position="74"/>
        <end position="100"/>
    </location>
</feature>
<gene>
    <name evidence="5" type="ORF">GCM10009069_08700</name>
</gene>
<evidence type="ECO:0000313" key="5">
    <source>
        <dbReference type="EMBL" id="GHA88011.1"/>
    </source>
</evidence>
<evidence type="ECO:0000256" key="1">
    <source>
        <dbReference type="ARBA" id="ARBA00022553"/>
    </source>
</evidence>
<keyword evidence="6" id="KW-1185">Reference proteome</keyword>
<accession>A0A8J3CPL0</accession>
<comment type="caution">
    <text evidence="5">The sequence shown here is derived from an EMBL/GenBank/DDBJ whole genome shotgun (WGS) entry which is preliminary data.</text>
</comment>
<protein>
    <recommendedName>
        <fullName evidence="4">Response regulatory domain-containing protein</fullName>
    </recommendedName>
</protein>
<dbReference type="EMBL" id="BMZH01000003">
    <property type="protein sequence ID" value="GHA88011.1"/>
    <property type="molecule type" value="Genomic_DNA"/>
</dbReference>
<dbReference type="SUPFAM" id="SSF52172">
    <property type="entry name" value="CheY-like"/>
    <property type="match status" value="1"/>
</dbReference>
<dbReference type="CDD" id="cd17546">
    <property type="entry name" value="REC_hyHK_CKI1_RcsC-like"/>
    <property type="match status" value="1"/>
</dbReference>
<dbReference type="SMART" id="SM00448">
    <property type="entry name" value="REC"/>
    <property type="match status" value="1"/>
</dbReference>
<reference evidence="5" key="2">
    <citation type="submission" date="2020-09" db="EMBL/GenBank/DDBJ databases">
        <authorList>
            <person name="Sun Q."/>
            <person name="Kim S."/>
        </authorList>
    </citation>
    <scope>NUCLEOTIDE SEQUENCE</scope>
    <source>
        <strain evidence="5">KCTC 32513</strain>
    </source>
</reference>
<dbReference type="Proteomes" id="UP000634004">
    <property type="component" value="Unassembled WGS sequence"/>
</dbReference>
<dbReference type="PANTHER" id="PTHR45339">
    <property type="entry name" value="HYBRID SIGNAL TRANSDUCTION HISTIDINE KINASE J"/>
    <property type="match status" value="1"/>
</dbReference>